<dbReference type="HAMAP" id="MF_00416">
    <property type="entry name" value="FlgI"/>
    <property type="match status" value="1"/>
</dbReference>
<dbReference type="Pfam" id="PF02119">
    <property type="entry name" value="FlgI"/>
    <property type="match status" value="1"/>
</dbReference>
<comment type="subunit">
    <text evidence="5">The basal body constitutes a major portion of the flagellar organelle and consists of four rings (L,P,S, and M) mounted on a central rod.</text>
</comment>
<evidence type="ECO:0000256" key="2">
    <source>
        <dbReference type="ARBA" id="ARBA00004117"/>
    </source>
</evidence>
<evidence type="ECO:0000256" key="1">
    <source>
        <dbReference type="ARBA" id="ARBA00002591"/>
    </source>
</evidence>
<feature type="signal peptide" evidence="5">
    <location>
        <begin position="1"/>
        <end position="34"/>
    </location>
</feature>
<evidence type="ECO:0000256" key="3">
    <source>
        <dbReference type="ARBA" id="ARBA00022729"/>
    </source>
</evidence>
<keyword evidence="6" id="KW-0966">Cell projection</keyword>
<protein>
    <recommendedName>
        <fullName evidence="5">Flagellar P-ring protein</fullName>
    </recommendedName>
    <alternativeName>
        <fullName evidence="5">Basal body P-ring protein</fullName>
    </alternativeName>
</protein>
<comment type="similarity">
    <text evidence="5">Belongs to the FlgI family.</text>
</comment>
<name>A0A845G8D4_9BURK</name>
<keyword evidence="6" id="KW-0969">Cilium</keyword>
<dbReference type="PANTHER" id="PTHR30381:SF0">
    <property type="entry name" value="FLAGELLAR P-RING PROTEIN"/>
    <property type="match status" value="1"/>
</dbReference>
<reference evidence="6 7" key="1">
    <citation type="submission" date="2020-01" db="EMBL/GenBank/DDBJ databases">
        <title>Novel species isolated from a subtropical stream in China.</title>
        <authorList>
            <person name="Lu H."/>
        </authorList>
    </citation>
    <scope>NUCLEOTIDE SEQUENCE [LARGE SCALE GENOMIC DNA]</scope>
    <source>
        <strain evidence="6 7">FT82W</strain>
    </source>
</reference>
<evidence type="ECO:0000256" key="4">
    <source>
        <dbReference type="ARBA" id="ARBA00023143"/>
    </source>
</evidence>
<keyword evidence="4 5" id="KW-0975">Bacterial flagellum</keyword>
<dbReference type="GO" id="GO:0071973">
    <property type="term" value="P:bacterial-type flagellum-dependent cell motility"/>
    <property type="evidence" value="ECO:0007669"/>
    <property type="project" value="InterPro"/>
</dbReference>
<accession>A0A845G8D4</accession>
<dbReference type="PANTHER" id="PTHR30381">
    <property type="entry name" value="FLAGELLAR P-RING PERIPLASMIC PROTEIN FLGI"/>
    <property type="match status" value="1"/>
</dbReference>
<keyword evidence="3 5" id="KW-0732">Signal</keyword>
<dbReference type="GO" id="GO:0005198">
    <property type="term" value="F:structural molecule activity"/>
    <property type="evidence" value="ECO:0007669"/>
    <property type="project" value="InterPro"/>
</dbReference>
<dbReference type="AlphaFoldDB" id="A0A845G8D4"/>
<dbReference type="GO" id="GO:0009428">
    <property type="term" value="C:bacterial-type flagellum basal body, distal rod, P ring"/>
    <property type="evidence" value="ECO:0007669"/>
    <property type="project" value="InterPro"/>
</dbReference>
<gene>
    <name evidence="5 6" type="primary">flgI</name>
    <name evidence="6" type="ORF">GTP91_17800</name>
</gene>
<dbReference type="EMBL" id="WWCW01000061">
    <property type="protein sequence ID" value="MYM89018.1"/>
    <property type="molecule type" value="Genomic_DNA"/>
</dbReference>
<keyword evidence="6" id="KW-0282">Flagellum</keyword>
<dbReference type="NCBIfam" id="NF003676">
    <property type="entry name" value="PRK05303.1"/>
    <property type="match status" value="1"/>
</dbReference>
<dbReference type="PRINTS" id="PR01010">
    <property type="entry name" value="FLGPRINGFLGI"/>
</dbReference>
<feature type="chain" id="PRO_5033187998" description="Flagellar P-ring protein" evidence="5">
    <location>
        <begin position="35"/>
        <end position="379"/>
    </location>
</feature>
<dbReference type="InterPro" id="IPR001782">
    <property type="entry name" value="Flag_FlgI"/>
</dbReference>
<dbReference type="RefSeq" id="WP_161097998.1">
    <property type="nucleotide sequence ID" value="NZ_WWCW01000061.1"/>
</dbReference>
<evidence type="ECO:0000313" key="6">
    <source>
        <dbReference type="EMBL" id="MYM89018.1"/>
    </source>
</evidence>
<dbReference type="Proteomes" id="UP000470302">
    <property type="component" value="Unassembled WGS sequence"/>
</dbReference>
<comment type="subcellular location">
    <subcellularLocation>
        <location evidence="2 5">Bacterial flagellum basal body</location>
    </subcellularLocation>
</comment>
<dbReference type="GO" id="GO:0030288">
    <property type="term" value="C:outer membrane-bounded periplasmic space"/>
    <property type="evidence" value="ECO:0007669"/>
    <property type="project" value="InterPro"/>
</dbReference>
<evidence type="ECO:0000313" key="7">
    <source>
        <dbReference type="Proteomes" id="UP000470302"/>
    </source>
</evidence>
<organism evidence="6 7">
    <name type="scientific">Duganella vulcania</name>
    <dbReference type="NCBI Taxonomy" id="2692166"/>
    <lineage>
        <taxon>Bacteria</taxon>
        <taxon>Pseudomonadati</taxon>
        <taxon>Pseudomonadota</taxon>
        <taxon>Betaproteobacteria</taxon>
        <taxon>Burkholderiales</taxon>
        <taxon>Oxalobacteraceae</taxon>
        <taxon>Telluria group</taxon>
        <taxon>Duganella</taxon>
    </lineage>
</organism>
<evidence type="ECO:0000256" key="5">
    <source>
        <dbReference type="HAMAP-Rule" id="MF_00416"/>
    </source>
</evidence>
<proteinExistence type="inferred from homology"/>
<sequence length="379" mass="39276" precursor="true">MNFRKRLSSLHRLLALPLAFCVAVGAALPAPAQAAQVLRNLVAVEGMRDNPLVGYGLVVGLNGSGDSTQVKFASQSVINMLKQFGVKVPDGTDAKSKNVATVMVSAVFPPGYRKGQNIDVVVSSMGDAKSLRGGALLLTPLRAADNEVYALAQGNVVVGGFSASGKSGSSVTVNTPTSGRIPSGAAIEREIATDFATKPTVRLSLRHPHFQTAINIVDSINKRFGDIATTTDATSIDVVAPANPTQRVAFMAKLEALSIDVGDDSPKVVFNSRTGTVVIAEGLRVRAAAVTHGSLKVVISESTKVSQPNALAQGNTVATPQSQVSVDQGSGQMFKWPAGAKLQSIIDVVNSLGASPDDIMAILQALDQAGAIEGELVVI</sequence>
<comment type="function">
    <text evidence="1 5">Assembles around the rod to form the L-ring and probably protects the motor/basal body from shearing forces during rotation.</text>
</comment>
<comment type="caution">
    <text evidence="6">The sequence shown here is derived from an EMBL/GenBank/DDBJ whole genome shotgun (WGS) entry which is preliminary data.</text>
</comment>